<organism evidence="2 3">
    <name type="scientific">Halobacillus litoralis</name>
    <dbReference type="NCBI Taxonomy" id="45668"/>
    <lineage>
        <taxon>Bacteria</taxon>
        <taxon>Bacillati</taxon>
        <taxon>Bacillota</taxon>
        <taxon>Bacilli</taxon>
        <taxon>Bacillales</taxon>
        <taxon>Bacillaceae</taxon>
        <taxon>Halobacillus</taxon>
    </lineage>
</organism>
<evidence type="ECO:0000256" key="1">
    <source>
        <dbReference type="SAM" id="Phobius"/>
    </source>
</evidence>
<feature type="transmembrane region" description="Helical" evidence="1">
    <location>
        <begin position="12"/>
        <end position="30"/>
    </location>
</feature>
<dbReference type="KEGG" id="hli:HLI_06520"/>
<keyword evidence="1" id="KW-0812">Transmembrane</keyword>
<dbReference type="RefSeq" id="WP_128524022.1">
    <property type="nucleotide sequence ID" value="NZ_CANLVY010000002.1"/>
</dbReference>
<evidence type="ECO:0000313" key="2">
    <source>
        <dbReference type="EMBL" id="QAS51896.1"/>
    </source>
</evidence>
<dbReference type="AlphaFoldDB" id="A0A410MB54"/>
<keyword evidence="1" id="KW-0472">Membrane</keyword>
<name>A0A410MB54_9BACI</name>
<evidence type="ECO:0000313" key="3">
    <source>
        <dbReference type="Proteomes" id="UP000287756"/>
    </source>
</evidence>
<dbReference type="EMBL" id="CP026118">
    <property type="protein sequence ID" value="QAS51896.1"/>
    <property type="molecule type" value="Genomic_DNA"/>
</dbReference>
<gene>
    <name evidence="2" type="ORF">HLI_06520</name>
</gene>
<keyword evidence="1" id="KW-1133">Transmembrane helix</keyword>
<dbReference type="OrthoDB" id="2353968at2"/>
<dbReference type="Proteomes" id="UP000287756">
    <property type="component" value="Chromosome"/>
</dbReference>
<proteinExistence type="predicted"/>
<accession>A0A410MB54</accession>
<protein>
    <submittedName>
        <fullName evidence="2">Sigma-Y antisigma factor component</fullName>
    </submittedName>
</protein>
<sequence>MKYYGPEEIPLWGFILIGMILITQSSVLFLKAKKRGKVPWLWGLVGLIQFPVPSIVFFILTRTAWRKNL</sequence>
<reference evidence="2 3" key="1">
    <citation type="submission" date="2018-01" db="EMBL/GenBank/DDBJ databases">
        <title>The whole genome sequencing and assembly of Halobacillus litoralis ERB031 strain.</title>
        <authorList>
            <person name="Lee S.-J."/>
            <person name="Park M.-K."/>
            <person name="Kim J.-Y."/>
            <person name="Lee Y.-J."/>
            <person name="Yi H."/>
            <person name="Bahn Y.-S."/>
            <person name="Kim J.F."/>
            <person name="Lee D.-W."/>
        </authorList>
    </citation>
    <scope>NUCLEOTIDE SEQUENCE [LARGE SCALE GENOMIC DNA]</scope>
    <source>
        <strain evidence="2 3">ERB 031</strain>
    </source>
</reference>
<feature type="transmembrane region" description="Helical" evidence="1">
    <location>
        <begin position="42"/>
        <end position="65"/>
    </location>
</feature>